<feature type="transmembrane region" description="Helical" evidence="10">
    <location>
        <begin position="12"/>
        <end position="34"/>
    </location>
</feature>
<dbReference type="Pfam" id="PF00032">
    <property type="entry name" value="Cytochrom_B_C"/>
    <property type="match status" value="1"/>
</dbReference>
<gene>
    <name evidence="12" type="ORF">A2Z06_02690</name>
</gene>
<dbReference type="PROSITE" id="PS51003">
    <property type="entry name" value="CYTB_CTER"/>
    <property type="match status" value="1"/>
</dbReference>
<organism evidence="12 13">
    <name type="scientific">Candidatus Glassbacteria bacterium RBG_16_58_8</name>
    <dbReference type="NCBI Taxonomy" id="1817866"/>
    <lineage>
        <taxon>Bacteria</taxon>
        <taxon>Candidatus Glassiibacteriota</taxon>
    </lineage>
</organism>
<keyword evidence="3" id="KW-0349">Heme</keyword>
<accession>A0A1F5YCV7</accession>
<evidence type="ECO:0000313" key="13">
    <source>
        <dbReference type="Proteomes" id="UP000179034"/>
    </source>
</evidence>
<dbReference type="GO" id="GO:0009055">
    <property type="term" value="F:electron transfer activity"/>
    <property type="evidence" value="ECO:0007669"/>
    <property type="project" value="InterPro"/>
</dbReference>
<dbReference type="EMBL" id="MFIW01000028">
    <property type="protein sequence ID" value="OGF97984.1"/>
    <property type="molecule type" value="Genomic_DNA"/>
</dbReference>
<keyword evidence="7 10" id="KW-1133">Transmembrane helix</keyword>
<name>A0A1F5YCV7_9BACT</name>
<evidence type="ECO:0000256" key="3">
    <source>
        <dbReference type="ARBA" id="ARBA00022617"/>
    </source>
</evidence>
<evidence type="ECO:0000256" key="1">
    <source>
        <dbReference type="ARBA" id="ARBA00004141"/>
    </source>
</evidence>
<dbReference type="GO" id="GO:0016020">
    <property type="term" value="C:membrane"/>
    <property type="evidence" value="ECO:0007669"/>
    <property type="project" value="UniProtKB-SubCell"/>
</dbReference>
<keyword evidence="4 10" id="KW-0812">Transmembrane</keyword>
<dbReference type="AlphaFoldDB" id="A0A1F5YCV7"/>
<dbReference type="InterPro" id="IPR027387">
    <property type="entry name" value="Cytb/b6-like_sf"/>
</dbReference>
<dbReference type="Proteomes" id="UP000179034">
    <property type="component" value="Unassembled WGS sequence"/>
</dbReference>
<sequence length="123" mass="13587">MRARREQILFTARVLRLAILTYLALGLILTLSILKPLPLMEEADPFRPIAVEPDWYLRAAKVALSTLPGPLSALAILLIPILFLALPWIERAGWLSGVSSRIRVVLAIILTAGFMLLTWGLGC</sequence>
<proteinExistence type="predicted"/>
<reference evidence="12 13" key="1">
    <citation type="journal article" date="2016" name="Nat. Commun.">
        <title>Thousands of microbial genomes shed light on interconnected biogeochemical processes in an aquifer system.</title>
        <authorList>
            <person name="Anantharaman K."/>
            <person name="Brown C.T."/>
            <person name="Hug L.A."/>
            <person name="Sharon I."/>
            <person name="Castelle C.J."/>
            <person name="Probst A.J."/>
            <person name="Thomas B.C."/>
            <person name="Singh A."/>
            <person name="Wilkins M.J."/>
            <person name="Karaoz U."/>
            <person name="Brodie E.L."/>
            <person name="Williams K.H."/>
            <person name="Hubbard S.S."/>
            <person name="Banfield J.F."/>
        </authorList>
    </citation>
    <scope>NUCLEOTIDE SEQUENCE [LARGE SCALE GENOMIC DNA]</scope>
</reference>
<evidence type="ECO:0000259" key="11">
    <source>
        <dbReference type="PROSITE" id="PS51003"/>
    </source>
</evidence>
<evidence type="ECO:0000256" key="9">
    <source>
        <dbReference type="ARBA" id="ARBA00023136"/>
    </source>
</evidence>
<keyword evidence="6" id="KW-0249">Electron transport</keyword>
<protein>
    <recommendedName>
        <fullName evidence="11">Cytochrome b/b6 C-terminal region profile domain-containing protein</fullName>
    </recommendedName>
</protein>
<evidence type="ECO:0000256" key="6">
    <source>
        <dbReference type="ARBA" id="ARBA00022982"/>
    </source>
</evidence>
<evidence type="ECO:0000256" key="7">
    <source>
        <dbReference type="ARBA" id="ARBA00022989"/>
    </source>
</evidence>
<dbReference type="InterPro" id="IPR036150">
    <property type="entry name" value="Cyt_b/b6_C_sf"/>
</dbReference>
<comment type="subcellular location">
    <subcellularLocation>
        <location evidence="1">Membrane</location>
        <topology evidence="1">Multi-pass membrane protein</topology>
    </subcellularLocation>
</comment>
<feature type="transmembrane region" description="Helical" evidence="10">
    <location>
        <begin position="101"/>
        <end position="121"/>
    </location>
</feature>
<keyword evidence="9 10" id="KW-0472">Membrane</keyword>
<feature type="domain" description="Cytochrome b/b6 C-terminal region profile" evidence="11">
    <location>
        <begin position="1"/>
        <end position="123"/>
    </location>
</feature>
<evidence type="ECO:0000256" key="5">
    <source>
        <dbReference type="ARBA" id="ARBA00022723"/>
    </source>
</evidence>
<dbReference type="SUPFAM" id="SSF81648">
    <property type="entry name" value="a domain/subunit of cytochrome bc1 complex (Ubiquinol-cytochrome c reductase)"/>
    <property type="match status" value="1"/>
</dbReference>
<feature type="transmembrane region" description="Helical" evidence="10">
    <location>
        <begin position="71"/>
        <end position="89"/>
    </location>
</feature>
<dbReference type="Gene3D" id="1.20.810.10">
    <property type="entry name" value="Cytochrome Bc1 Complex, Chain C"/>
    <property type="match status" value="1"/>
</dbReference>
<keyword evidence="8" id="KW-0408">Iron</keyword>
<evidence type="ECO:0000256" key="8">
    <source>
        <dbReference type="ARBA" id="ARBA00023004"/>
    </source>
</evidence>
<dbReference type="InterPro" id="IPR005798">
    <property type="entry name" value="Cyt_b/b6_C"/>
</dbReference>
<keyword evidence="2" id="KW-0813">Transport</keyword>
<evidence type="ECO:0000313" key="12">
    <source>
        <dbReference type="EMBL" id="OGF97984.1"/>
    </source>
</evidence>
<dbReference type="GO" id="GO:0046872">
    <property type="term" value="F:metal ion binding"/>
    <property type="evidence" value="ECO:0007669"/>
    <property type="project" value="UniProtKB-KW"/>
</dbReference>
<comment type="caution">
    <text evidence="12">The sequence shown here is derived from an EMBL/GenBank/DDBJ whole genome shotgun (WGS) entry which is preliminary data.</text>
</comment>
<dbReference type="GO" id="GO:0016491">
    <property type="term" value="F:oxidoreductase activity"/>
    <property type="evidence" value="ECO:0007669"/>
    <property type="project" value="InterPro"/>
</dbReference>
<evidence type="ECO:0000256" key="10">
    <source>
        <dbReference type="SAM" id="Phobius"/>
    </source>
</evidence>
<evidence type="ECO:0000256" key="4">
    <source>
        <dbReference type="ARBA" id="ARBA00022692"/>
    </source>
</evidence>
<evidence type="ECO:0000256" key="2">
    <source>
        <dbReference type="ARBA" id="ARBA00022448"/>
    </source>
</evidence>
<keyword evidence="5" id="KW-0479">Metal-binding</keyword>